<proteinExistence type="predicted"/>
<feature type="compositionally biased region" description="Basic and acidic residues" evidence="1">
    <location>
        <begin position="155"/>
        <end position="183"/>
    </location>
</feature>
<dbReference type="GO" id="GO:0003743">
    <property type="term" value="F:translation initiation factor activity"/>
    <property type="evidence" value="ECO:0007669"/>
    <property type="project" value="InterPro"/>
</dbReference>
<feature type="compositionally biased region" description="Low complexity" evidence="1">
    <location>
        <begin position="22"/>
        <end position="34"/>
    </location>
</feature>
<feature type="compositionally biased region" description="Polar residues" evidence="1">
    <location>
        <begin position="1"/>
        <end position="10"/>
    </location>
</feature>
<evidence type="ECO:0000313" key="2">
    <source>
        <dbReference type="EMBL" id="CAD9557282.1"/>
    </source>
</evidence>
<dbReference type="GO" id="GO:0003729">
    <property type="term" value="F:mRNA binding"/>
    <property type="evidence" value="ECO:0007669"/>
    <property type="project" value="TreeGrafter"/>
</dbReference>
<reference evidence="2" key="1">
    <citation type="submission" date="2021-01" db="EMBL/GenBank/DDBJ databases">
        <authorList>
            <person name="Corre E."/>
            <person name="Pelletier E."/>
            <person name="Niang G."/>
            <person name="Scheremetjew M."/>
            <person name="Finn R."/>
            <person name="Kale V."/>
            <person name="Holt S."/>
            <person name="Cochrane G."/>
            <person name="Meng A."/>
            <person name="Brown T."/>
            <person name="Cohen L."/>
        </authorList>
    </citation>
    <scope>NUCLEOTIDE SEQUENCE</scope>
    <source>
        <strain evidence="2">B650</strain>
    </source>
</reference>
<dbReference type="InterPro" id="IPR010433">
    <property type="entry name" value="EIF-4B_pln"/>
</dbReference>
<dbReference type="AlphaFoldDB" id="A0A7S2JTN9"/>
<feature type="region of interest" description="Disordered" evidence="1">
    <location>
        <begin position="1"/>
        <end position="59"/>
    </location>
</feature>
<organism evidence="2">
    <name type="scientific">Leptocylindrus danicus</name>
    <dbReference type="NCBI Taxonomy" id="163516"/>
    <lineage>
        <taxon>Eukaryota</taxon>
        <taxon>Sar</taxon>
        <taxon>Stramenopiles</taxon>
        <taxon>Ochrophyta</taxon>
        <taxon>Bacillariophyta</taxon>
        <taxon>Coscinodiscophyceae</taxon>
        <taxon>Chaetocerotophycidae</taxon>
        <taxon>Leptocylindrales</taxon>
        <taxon>Leptocylindraceae</taxon>
        <taxon>Leptocylindrus</taxon>
    </lineage>
</organism>
<sequence>MNTMATNPAQQPIERKRLELKSPTSSSNSSSPRSPRMRRTRSSSCKSNPFGDAKPREEVLQIRGVDPAKMDQILECKASVKVFTENQNLELEAVRAELTNAEAKLREANEKELPEEAHRVVVEAKRDELNALVKKFTKENEQKQQMKSSTVAAAKQEKRDDVHNNRTKFERVSDRRRRMELERASASSSAAGTNRDDVFSSFGGYKARKNRTASFS</sequence>
<accession>A0A7S2JTN9</accession>
<dbReference type="PANTHER" id="PTHR32091">
    <property type="entry name" value="EUKARYOTIC TRANSLATION INITIATION FACTOR 4B"/>
    <property type="match status" value="1"/>
</dbReference>
<protein>
    <submittedName>
        <fullName evidence="2">Uncharacterized protein</fullName>
    </submittedName>
</protein>
<evidence type="ECO:0000256" key="1">
    <source>
        <dbReference type="SAM" id="MobiDB-lite"/>
    </source>
</evidence>
<gene>
    <name evidence="2" type="ORF">LDAN0321_LOCUS1104</name>
</gene>
<dbReference type="Pfam" id="PF06273">
    <property type="entry name" value="eIF-4B"/>
    <property type="match status" value="1"/>
</dbReference>
<dbReference type="EMBL" id="HBGY01001619">
    <property type="protein sequence ID" value="CAD9557282.1"/>
    <property type="molecule type" value="Transcribed_RNA"/>
</dbReference>
<name>A0A7S2JTN9_9STRA</name>
<feature type="region of interest" description="Disordered" evidence="1">
    <location>
        <begin position="136"/>
        <end position="203"/>
    </location>
</feature>
<dbReference type="PANTHER" id="PTHR32091:SF20">
    <property type="entry name" value="EUKARYOTIC TRANSLATION INITIATION FACTOR 4B1"/>
    <property type="match status" value="1"/>
</dbReference>